<name>A0ABN4AUU3_EMTOG</name>
<accession>A0ABN4AUU3</accession>
<evidence type="ECO:0000313" key="1">
    <source>
        <dbReference type="EMBL" id="AFK05446.1"/>
    </source>
</evidence>
<dbReference type="RefSeq" id="WP_015026192.1">
    <property type="nucleotide sequence ID" value="NC_018742.1"/>
</dbReference>
<dbReference type="Proteomes" id="UP000002875">
    <property type="component" value="Plasmid pEMTOL01"/>
</dbReference>
<proteinExistence type="predicted"/>
<dbReference type="EMBL" id="CP002962">
    <property type="protein sequence ID" value="AFK05446.1"/>
    <property type="molecule type" value="Genomic_DNA"/>
</dbReference>
<evidence type="ECO:0000313" key="2">
    <source>
        <dbReference type="Proteomes" id="UP000002875"/>
    </source>
</evidence>
<geneLocation type="plasmid" evidence="1 2">
    <name>pEMTOL01</name>
</geneLocation>
<organism evidence="1 2">
    <name type="scientific">Emticicia oligotrophica (strain DSM 17448 / CIP 109782 / MTCC 6937 / GPTSA100-15)</name>
    <dbReference type="NCBI Taxonomy" id="929562"/>
    <lineage>
        <taxon>Bacteria</taxon>
        <taxon>Pseudomonadati</taxon>
        <taxon>Bacteroidota</taxon>
        <taxon>Cytophagia</taxon>
        <taxon>Cytophagales</taxon>
        <taxon>Leadbetterellaceae</taxon>
        <taxon>Emticicia</taxon>
    </lineage>
</organism>
<reference evidence="1 2" key="1">
    <citation type="submission" date="2011-07" db="EMBL/GenBank/DDBJ databases">
        <title>The complete genome of plasmid 1 of Emticicia oligotrophica DSM 17448.</title>
        <authorList>
            <consortium name="US DOE Joint Genome Institute (JGI-PGF)"/>
            <person name="Lucas S."/>
            <person name="Han J."/>
            <person name="Lapidus A."/>
            <person name="Bruce D."/>
            <person name="Goodwin L."/>
            <person name="Pitluck S."/>
            <person name="Peters L."/>
            <person name="Kyrpides N."/>
            <person name="Mavromatis K."/>
            <person name="Ivanova N."/>
            <person name="Ovchinnikova G."/>
            <person name="Teshima H."/>
            <person name="Detter J.C."/>
            <person name="Tapia R."/>
            <person name="Han C."/>
            <person name="Land M."/>
            <person name="Hauser L."/>
            <person name="Markowitz V."/>
            <person name="Cheng J.-F."/>
            <person name="Hugenholtz P."/>
            <person name="Woyke T."/>
            <person name="Wu D."/>
            <person name="Tindall B."/>
            <person name="Pomrenke H."/>
            <person name="Brambilla E."/>
            <person name="Klenk H.-P."/>
            <person name="Eisen J.A."/>
        </authorList>
    </citation>
    <scope>NUCLEOTIDE SEQUENCE [LARGE SCALE GENOMIC DNA]</scope>
    <source>
        <strain evidence="2">DSM 17448 / GPTSA100-15</strain>
        <plasmid evidence="1 2">pEMTOL01</plasmid>
    </source>
</reference>
<keyword evidence="1" id="KW-0614">Plasmid</keyword>
<gene>
    <name evidence="1" type="ordered locus">Emtol_0174</name>
</gene>
<keyword evidence="2" id="KW-1185">Reference proteome</keyword>
<sequence>MNQRKQLLILLGLWFSAFTGICQSDTSSLKIQIWKKLPAPKIIPVISEKGELLKLTASGCTSGEIQWFDAQSKFLSKGELITKNVVDRVGAVCQSKEKCPSDTAYFEIDYTFRGEIIRTDVNKKVCVGVEFFFLVKGCEGKVYWQDGFMQTNERNIKVTQTDTLKYQFRCLKPNGISKFTNIEMPVLKPSLDGLILYPNPTFHWLKLKSSACLTGVKCQIYNIIGQRLYEGWAESHDDFLQINVSNLPSDEYIIELSLAETGERIVKRFIKLSKL</sequence>
<protein>
    <recommendedName>
        <fullName evidence="3">T9SS type A sorting domain-containing protein</fullName>
    </recommendedName>
</protein>
<evidence type="ECO:0008006" key="3">
    <source>
        <dbReference type="Google" id="ProtNLM"/>
    </source>
</evidence>